<dbReference type="GO" id="GO:0046872">
    <property type="term" value="F:metal ion binding"/>
    <property type="evidence" value="ECO:0007669"/>
    <property type="project" value="UniProtKB-KW"/>
</dbReference>
<dbReference type="PANTHER" id="PTHR37424">
    <property type="entry name" value="BACTERIOFERRITIN-ASSOCIATED FERREDOXIN"/>
    <property type="match status" value="1"/>
</dbReference>
<dbReference type="EMBL" id="JACHMN010000002">
    <property type="protein sequence ID" value="MBB5869423.1"/>
    <property type="molecule type" value="Genomic_DNA"/>
</dbReference>
<keyword evidence="3" id="KW-0479">Metal-binding</keyword>
<keyword evidence="5" id="KW-0408">Iron</keyword>
<dbReference type="Gene3D" id="1.10.10.1100">
    <property type="entry name" value="BFD-like [2Fe-2S]-binding domain"/>
    <property type="match status" value="1"/>
</dbReference>
<keyword evidence="6" id="KW-0411">Iron-sulfur</keyword>
<evidence type="ECO:0000313" key="11">
    <source>
        <dbReference type="Proteomes" id="UP000587527"/>
    </source>
</evidence>
<evidence type="ECO:0000256" key="8">
    <source>
        <dbReference type="ARBA" id="ARBA00046332"/>
    </source>
</evidence>
<evidence type="ECO:0000256" key="5">
    <source>
        <dbReference type="ARBA" id="ARBA00023004"/>
    </source>
</evidence>
<dbReference type="InterPro" id="IPR007419">
    <property type="entry name" value="BFD-like_2Fe2S-bd_dom"/>
</dbReference>
<evidence type="ECO:0000256" key="6">
    <source>
        <dbReference type="ARBA" id="ARBA00023014"/>
    </source>
</evidence>
<dbReference type="InterPro" id="IPR041854">
    <property type="entry name" value="BFD-like_2Fe2S-bd_dom_sf"/>
</dbReference>
<evidence type="ECO:0000256" key="2">
    <source>
        <dbReference type="ARBA" id="ARBA00022714"/>
    </source>
</evidence>
<evidence type="ECO:0000256" key="7">
    <source>
        <dbReference type="ARBA" id="ARBA00039386"/>
    </source>
</evidence>
<organism evidence="10 11">
    <name type="scientific">Allocatelliglobosispora scoriae</name>
    <dbReference type="NCBI Taxonomy" id="643052"/>
    <lineage>
        <taxon>Bacteria</taxon>
        <taxon>Bacillati</taxon>
        <taxon>Actinomycetota</taxon>
        <taxon>Actinomycetes</taxon>
        <taxon>Micromonosporales</taxon>
        <taxon>Micromonosporaceae</taxon>
        <taxon>Allocatelliglobosispora</taxon>
    </lineage>
</organism>
<evidence type="ECO:0000313" key="10">
    <source>
        <dbReference type="EMBL" id="MBB5869423.1"/>
    </source>
</evidence>
<name>A0A841BR82_9ACTN</name>
<gene>
    <name evidence="10" type="ORF">F4553_002802</name>
</gene>
<protein>
    <recommendedName>
        <fullName evidence="7">Bacterioferritin-associated ferredoxin</fullName>
    </recommendedName>
</protein>
<keyword evidence="1" id="KW-0813">Transport</keyword>
<dbReference type="RefSeq" id="WP_184836048.1">
    <property type="nucleotide sequence ID" value="NZ_JACHMN010000002.1"/>
</dbReference>
<dbReference type="InterPro" id="IPR052371">
    <property type="entry name" value="BFD-associated_ferredoxin"/>
</dbReference>
<evidence type="ECO:0000256" key="4">
    <source>
        <dbReference type="ARBA" id="ARBA00022982"/>
    </source>
</evidence>
<dbReference type="Pfam" id="PF04324">
    <property type="entry name" value="Fer2_BFD"/>
    <property type="match status" value="1"/>
</dbReference>
<reference evidence="10 11" key="1">
    <citation type="submission" date="2020-08" db="EMBL/GenBank/DDBJ databases">
        <title>Sequencing the genomes of 1000 actinobacteria strains.</title>
        <authorList>
            <person name="Klenk H.-P."/>
        </authorList>
    </citation>
    <scope>NUCLEOTIDE SEQUENCE [LARGE SCALE GENOMIC DNA]</scope>
    <source>
        <strain evidence="10 11">DSM 45362</strain>
    </source>
</reference>
<accession>A0A841BR82</accession>
<dbReference type="GO" id="GO:0051537">
    <property type="term" value="F:2 iron, 2 sulfur cluster binding"/>
    <property type="evidence" value="ECO:0007669"/>
    <property type="project" value="UniProtKB-KW"/>
</dbReference>
<dbReference type="AlphaFoldDB" id="A0A841BR82"/>
<comment type="similarity">
    <text evidence="8">Belongs to the Bfd family.</text>
</comment>
<keyword evidence="2" id="KW-0001">2Fe-2S</keyword>
<evidence type="ECO:0000256" key="1">
    <source>
        <dbReference type="ARBA" id="ARBA00022448"/>
    </source>
</evidence>
<dbReference type="PANTHER" id="PTHR37424:SF1">
    <property type="entry name" value="BACTERIOFERRITIN-ASSOCIATED FERREDOXIN"/>
    <property type="match status" value="1"/>
</dbReference>
<feature type="domain" description="BFD-like [2Fe-2S]-binding" evidence="9">
    <location>
        <begin position="3"/>
        <end position="51"/>
    </location>
</feature>
<sequence length="62" mass="6448">MFVCICARVRECEVRTAILCGARTEESVGDACGAGTGCGSCLDRIVDLIDEHTADTPLAMAA</sequence>
<proteinExistence type="inferred from homology"/>
<comment type="caution">
    <text evidence="10">The sequence shown here is derived from an EMBL/GenBank/DDBJ whole genome shotgun (WGS) entry which is preliminary data.</text>
</comment>
<keyword evidence="4" id="KW-0249">Electron transport</keyword>
<evidence type="ECO:0000256" key="3">
    <source>
        <dbReference type="ARBA" id="ARBA00022723"/>
    </source>
</evidence>
<keyword evidence="11" id="KW-1185">Reference proteome</keyword>
<dbReference type="Proteomes" id="UP000587527">
    <property type="component" value="Unassembled WGS sequence"/>
</dbReference>
<evidence type="ECO:0000259" key="9">
    <source>
        <dbReference type="Pfam" id="PF04324"/>
    </source>
</evidence>